<dbReference type="SUPFAM" id="SSF56091">
    <property type="entry name" value="DNA ligase/mRNA capping enzyme, catalytic domain"/>
    <property type="match status" value="1"/>
</dbReference>
<dbReference type="Pfam" id="PF09414">
    <property type="entry name" value="RNA_ligase"/>
    <property type="match status" value="1"/>
</dbReference>
<dbReference type="CDD" id="cd07894">
    <property type="entry name" value="Adenylation_RNA_ligase"/>
    <property type="match status" value="1"/>
</dbReference>
<dbReference type="Pfam" id="PF18330">
    <property type="entry name" value="Lig_C"/>
    <property type="match status" value="1"/>
</dbReference>
<keyword evidence="4" id="KW-1185">Reference proteome</keyword>
<dbReference type="PRINTS" id="PR01048">
    <property type="entry name" value="Y414FAMILY"/>
</dbReference>
<evidence type="ECO:0000313" key="4">
    <source>
        <dbReference type="Proteomes" id="UP000663859"/>
    </source>
</evidence>
<dbReference type="NCBIfam" id="TIGR01209">
    <property type="entry name" value="RNA ligase"/>
    <property type="match status" value="1"/>
</dbReference>
<proteinExistence type="predicted"/>
<dbReference type="InterPro" id="IPR021122">
    <property type="entry name" value="RNA_ligase_dom_REL/Rnl2"/>
</dbReference>
<feature type="domain" description="RNA ligase" evidence="1">
    <location>
        <begin position="72"/>
        <end position="227"/>
    </location>
</feature>
<evidence type="ECO:0000259" key="2">
    <source>
        <dbReference type="Pfam" id="PF18330"/>
    </source>
</evidence>
<comment type="caution">
    <text evidence="3">The sequence shown here is derived from an EMBL/GenBank/DDBJ whole genome shotgun (WGS) entry which is preliminary data.</text>
</comment>
<organism evidence="3 4">
    <name type="scientific">Candidatus Methylacidithermus pantelleriae</name>
    <dbReference type="NCBI Taxonomy" id="2744239"/>
    <lineage>
        <taxon>Bacteria</taxon>
        <taxon>Pseudomonadati</taxon>
        <taxon>Verrucomicrobiota</taxon>
        <taxon>Methylacidiphilae</taxon>
        <taxon>Methylacidiphilales</taxon>
        <taxon>Methylacidiphilaceae</taxon>
        <taxon>Candidatus Methylacidithermus</taxon>
    </lineage>
</organism>
<dbReference type="Gene3D" id="3.30.70.2160">
    <property type="match status" value="1"/>
</dbReference>
<dbReference type="EC" id="6.5.1.1" evidence="3"/>
<evidence type="ECO:0000259" key="1">
    <source>
        <dbReference type="Pfam" id="PF09414"/>
    </source>
</evidence>
<sequence length="367" mass="42469">MGQSEALWEPWILTRRATRENWKDISYVRLATDVGSFPKGTVGLADRIVYGYPKIPRIEVLEKGLRTHFTHPFWVEEKVDGYNVRVVCWEGELLALTRGGFVCPFTTDRAGDWIDREIFREIPDVVLCGEVVGPDNPYVISTSPLVERDARFFLFDVMRMGSQEFVPHELKQELARRFGIDLVPLYGQWTTEDIPRIREIIVELNRKAREGVIFKEAGGRSLRAKYVTASSDLSDIAAMGERFYDVHPSYFTSRILRLVLFLSEIGGANPLELETELGRALVRGYGKAVKEFLKHGQCGDEFRCRFRNPENAERLIQHLHKVEGEKSRTLVRELKQEGDFWVLRFYKVYSATTDLLRNLWEGLLRFD</sequence>
<dbReference type="InterPro" id="IPR001072">
    <property type="entry name" value="RNA_ligase_Pab1020"/>
</dbReference>
<protein>
    <submittedName>
        <fullName evidence="3">Putative DNA ligase (ATP)</fullName>
        <ecNumber evidence="3">6.5.1.1</ecNumber>
    </submittedName>
</protein>
<keyword evidence="3" id="KW-0436">Ligase</keyword>
<dbReference type="AlphaFoldDB" id="A0A8J2BS76"/>
<reference evidence="3" key="1">
    <citation type="submission" date="2021-02" db="EMBL/GenBank/DDBJ databases">
        <authorList>
            <person name="Cremers G."/>
            <person name="Picone N."/>
        </authorList>
    </citation>
    <scope>NUCLEOTIDE SEQUENCE</scope>
    <source>
        <strain evidence="3">PQ17</strain>
    </source>
</reference>
<name>A0A8J2BS76_9BACT</name>
<accession>A0A8J2BS76</accession>
<gene>
    <name evidence="3" type="ORF">MPNT_60033</name>
</gene>
<dbReference type="InterPro" id="IPR041596">
    <property type="entry name" value="Lig_Pab1020_C"/>
</dbReference>
<dbReference type="EMBL" id="CAJNOB010000056">
    <property type="protein sequence ID" value="CAF0703567.1"/>
    <property type="molecule type" value="Genomic_DNA"/>
</dbReference>
<dbReference type="RefSeq" id="WP_174582411.1">
    <property type="nucleotide sequence ID" value="NZ_CAJNOB010000056.1"/>
</dbReference>
<dbReference type="Gene3D" id="3.30.470.30">
    <property type="entry name" value="DNA ligase/mRNA capping enzyme"/>
    <property type="match status" value="1"/>
</dbReference>
<dbReference type="Proteomes" id="UP000663859">
    <property type="component" value="Unassembled WGS sequence"/>
</dbReference>
<dbReference type="GO" id="GO:0003910">
    <property type="term" value="F:DNA ligase (ATP) activity"/>
    <property type="evidence" value="ECO:0007669"/>
    <property type="project" value="UniProtKB-EC"/>
</dbReference>
<evidence type="ECO:0000313" key="3">
    <source>
        <dbReference type="EMBL" id="CAF0703567.1"/>
    </source>
</evidence>
<feature type="domain" description="RNA ligase Pab1020 C-terminal" evidence="2">
    <location>
        <begin position="243"/>
        <end position="362"/>
    </location>
</feature>
<dbReference type="Gene3D" id="3.30.1490.70">
    <property type="match status" value="1"/>
</dbReference>